<reference evidence="2 3" key="1">
    <citation type="submission" date="2020-01" db="EMBL/GenBank/DDBJ databases">
        <authorList>
            <person name="Kim M.K."/>
        </authorList>
    </citation>
    <scope>NUCLEOTIDE SEQUENCE [LARGE SCALE GENOMIC DNA]</scope>
    <source>
        <strain evidence="2 3">172606-1</strain>
    </source>
</reference>
<feature type="transmembrane region" description="Helical" evidence="1">
    <location>
        <begin position="26"/>
        <end position="45"/>
    </location>
</feature>
<proteinExistence type="predicted"/>
<keyword evidence="3" id="KW-1185">Reference proteome</keyword>
<organism evidence="2 3">
    <name type="scientific">Rhodocytophaga rosea</name>
    <dbReference type="NCBI Taxonomy" id="2704465"/>
    <lineage>
        <taxon>Bacteria</taxon>
        <taxon>Pseudomonadati</taxon>
        <taxon>Bacteroidota</taxon>
        <taxon>Cytophagia</taxon>
        <taxon>Cytophagales</taxon>
        <taxon>Rhodocytophagaceae</taxon>
        <taxon>Rhodocytophaga</taxon>
    </lineage>
</organism>
<keyword evidence="1" id="KW-0812">Transmembrane</keyword>
<sequence length="78" mass="9191">MITLGGLLIRPTWNWACEFNIYQDKYWAWTYSLFTGIIVIIRILVQQWLNPLFLVAACHCQYGPAYYLYHAGQGNKLF</sequence>
<accession>A0A6C0GD27</accession>
<name>A0A6C0GD27_9BACT</name>
<keyword evidence="1" id="KW-0472">Membrane</keyword>
<dbReference type="KEGG" id="rhoz:GXP67_03465"/>
<dbReference type="EMBL" id="CP048222">
    <property type="protein sequence ID" value="QHT65788.1"/>
    <property type="molecule type" value="Genomic_DNA"/>
</dbReference>
<evidence type="ECO:0000313" key="2">
    <source>
        <dbReference type="EMBL" id="QHT65788.1"/>
    </source>
</evidence>
<dbReference type="RefSeq" id="WP_162441866.1">
    <property type="nucleotide sequence ID" value="NZ_CP048222.1"/>
</dbReference>
<protein>
    <submittedName>
        <fullName evidence="2">Uncharacterized protein</fullName>
    </submittedName>
</protein>
<dbReference type="Proteomes" id="UP000480178">
    <property type="component" value="Chromosome"/>
</dbReference>
<gene>
    <name evidence="2" type="ORF">GXP67_03465</name>
</gene>
<keyword evidence="1" id="KW-1133">Transmembrane helix</keyword>
<evidence type="ECO:0000256" key="1">
    <source>
        <dbReference type="SAM" id="Phobius"/>
    </source>
</evidence>
<evidence type="ECO:0000313" key="3">
    <source>
        <dbReference type="Proteomes" id="UP000480178"/>
    </source>
</evidence>
<dbReference type="AlphaFoldDB" id="A0A6C0GD27"/>